<feature type="compositionally biased region" description="Basic and acidic residues" evidence="1">
    <location>
        <begin position="163"/>
        <end position="184"/>
    </location>
</feature>
<comment type="caution">
    <text evidence="2">The sequence shown here is derived from an EMBL/GenBank/DDBJ whole genome shotgun (WGS) entry which is preliminary data.</text>
</comment>
<organism evidence="2 3">
    <name type="scientific">Cryptotermes secundus</name>
    <dbReference type="NCBI Taxonomy" id="105785"/>
    <lineage>
        <taxon>Eukaryota</taxon>
        <taxon>Metazoa</taxon>
        <taxon>Ecdysozoa</taxon>
        <taxon>Arthropoda</taxon>
        <taxon>Hexapoda</taxon>
        <taxon>Insecta</taxon>
        <taxon>Pterygota</taxon>
        <taxon>Neoptera</taxon>
        <taxon>Polyneoptera</taxon>
        <taxon>Dictyoptera</taxon>
        <taxon>Blattodea</taxon>
        <taxon>Blattoidea</taxon>
        <taxon>Termitoidae</taxon>
        <taxon>Kalotermitidae</taxon>
        <taxon>Cryptotermitinae</taxon>
        <taxon>Cryptotermes</taxon>
    </lineage>
</organism>
<sequence length="305" mass="34793">MKKMESQQIMELLLAMREDMKANQTKADADMKAMEEKAEANRKATQEALLTRMDANVKAIREVLLAKMDADMRAWREEMAAGMKAMRDKRMEVDRKTARKEIEAGRDEETMPCKGNTVTSLEWEKPTSVDTKSEAAQQYKVPKEDAEMMPVGGPKKRHRNRKLAAERRGKPKERTQGKDGCRKKLAVTHKETTWENCGSQKGLVIVRSRTTRRAEVARQKDRYRRVELKTGITPGKKRVGLQDSQKDPRAEIREDSSRDIRRVAEGEKLDVLELSTPSGATKQGWCRRYNGTNEGQSQVRDGDLA</sequence>
<keyword evidence="3" id="KW-1185">Reference proteome</keyword>
<name>A0A2J7PN52_9NEOP</name>
<feature type="compositionally biased region" description="Polar residues" evidence="1">
    <location>
        <begin position="290"/>
        <end position="299"/>
    </location>
</feature>
<dbReference type="Proteomes" id="UP000235965">
    <property type="component" value="Unassembled WGS sequence"/>
</dbReference>
<feature type="region of interest" description="Disordered" evidence="1">
    <location>
        <begin position="147"/>
        <end position="184"/>
    </location>
</feature>
<evidence type="ECO:0000256" key="1">
    <source>
        <dbReference type="SAM" id="MobiDB-lite"/>
    </source>
</evidence>
<protein>
    <submittedName>
        <fullName evidence="2">Uncharacterized protein</fullName>
    </submittedName>
</protein>
<evidence type="ECO:0000313" key="3">
    <source>
        <dbReference type="Proteomes" id="UP000235965"/>
    </source>
</evidence>
<feature type="compositionally biased region" description="Basic and acidic residues" evidence="1">
    <location>
        <begin position="244"/>
        <end position="271"/>
    </location>
</feature>
<proteinExistence type="predicted"/>
<dbReference type="AlphaFoldDB" id="A0A2J7PN52"/>
<feature type="region of interest" description="Disordered" evidence="1">
    <location>
        <begin position="228"/>
        <end position="305"/>
    </location>
</feature>
<evidence type="ECO:0000313" key="2">
    <source>
        <dbReference type="EMBL" id="PNF17739.1"/>
    </source>
</evidence>
<accession>A0A2J7PN52</accession>
<dbReference type="InParanoid" id="A0A2J7PN52"/>
<dbReference type="EMBL" id="NEVH01023958">
    <property type="protein sequence ID" value="PNF17739.1"/>
    <property type="molecule type" value="Genomic_DNA"/>
</dbReference>
<reference evidence="2 3" key="1">
    <citation type="submission" date="2017-12" db="EMBL/GenBank/DDBJ databases">
        <title>Hemimetabolous genomes reveal molecular basis of termite eusociality.</title>
        <authorList>
            <person name="Harrison M.C."/>
            <person name="Jongepier E."/>
            <person name="Robertson H.M."/>
            <person name="Arning N."/>
            <person name="Bitard-Feildel T."/>
            <person name="Chao H."/>
            <person name="Childers C.P."/>
            <person name="Dinh H."/>
            <person name="Doddapaneni H."/>
            <person name="Dugan S."/>
            <person name="Gowin J."/>
            <person name="Greiner C."/>
            <person name="Han Y."/>
            <person name="Hu H."/>
            <person name="Hughes D.S.T."/>
            <person name="Huylmans A.-K."/>
            <person name="Kemena C."/>
            <person name="Kremer L.P.M."/>
            <person name="Lee S.L."/>
            <person name="Lopez-Ezquerra A."/>
            <person name="Mallet L."/>
            <person name="Monroy-Kuhn J.M."/>
            <person name="Moser A."/>
            <person name="Murali S.C."/>
            <person name="Muzny D.M."/>
            <person name="Otani S."/>
            <person name="Piulachs M.-D."/>
            <person name="Poelchau M."/>
            <person name="Qu J."/>
            <person name="Schaub F."/>
            <person name="Wada-Katsumata A."/>
            <person name="Worley K.C."/>
            <person name="Xie Q."/>
            <person name="Ylla G."/>
            <person name="Poulsen M."/>
            <person name="Gibbs R.A."/>
            <person name="Schal C."/>
            <person name="Richards S."/>
            <person name="Belles X."/>
            <person name="Korb J."/>
            <person name="Bornberg-Bauer E."/>
        </authorList>
    </citation>
    <scope>NUCLEOTIDE SEQUENCE [LARGE SCALE GENOMIC DNA]</scope>
    <source>
        <tissue evidence="2">Whole body</tissue>
    </source>
</reference>
<gene>
    <name evidence="2" type="ORF">B7P43_G07066</name>
</gene>